<feature type="transmembrane region" description="Helical" evidence="1">
    <location>
        <begin position="161"/>
        <end position="181"/>
    </location>
</feature>
<organism evidence="2 3">
    <name type="scientific">Vibrio aerogenes CECT 7868</name>
    <dbReference type="NCBI Taxonomy" id="1216006"/>
    <lineage>
        <taxon>Bacteria</taxon>
        <taxon>Pseudomonadati</taxon>
        <taxon>Pseudomonadota</taxon>
        <taxon>Gammaproteobacteria</taxon>
        <taxon>Vibrionales</taxon>
        <taxon>Vibrionaceae</taxon>
        <taxon>Vibrio</taxon>
    </lineage>
</organism>
<feature type="transmembrane region" description="Helical" evidence="1">
    <location>
        <begin position="12"/>
        <end position="40"/>
    </location>
</feature>
<gene>
    <name evidence="2" type="ORF">VA7868_03078</name>
</gene>
<keyword evidence="1" id="KW-0472">Membrane</keyword>
<keyword evidence="3" id="KW-1185">Reference proteome</keyword>
<dbReference type="InterPro" id="IPR049500">
    <property type="entry name" value="Peptidase_M50B-like"/>
</dbReference>
<proteinExistence type="predicted"/>
<keyword evidence="1" id="KW-0812">Transmembrane</keyword>
<feature type="transmembrane region" description="Helical" evidence="1">
    <location>
        <begin position="139"/>
        <end position="156"/>
    </location>
</feature>
<evidence type="ECO:0000313" key="3">
    <source>
        <dbReference type="Proteomes" id="UP000184608"/>
    </source>
</evidence>
<name>A0A1M5ZR00_9VIBR</name>
<keyword evidence="1" id="KW-1133">Transmembrane helix</keyword>
<dbReference type="OrthoDB" id="7425566at2"/>
<dbReference type="STRING" id="1216006.VA7868_03078"/>
<feature type="transmembrane region" description="Helical" evidence="1">
    <location>
        <begin position="90"/>
        <end position="108"/>
    </location>
</feature>
<feature type="transmembrane region" description="Helical" evidence="1">
    <location>
        <begin position="117"/>
        <end position="133"/>
    </location>
</feature>
<dbReference type="EMBL" id="FQXZ01000035">
    <property type="protein sequence ID" value="SHI26588.1"/>
    <property type="molecule type" value="Genomic_DNA"/>
</dbReference>
<dbReference type="PANTHER" id="PTHR33979">
    <property type="entry name" value="OS02G0221600 PROTEIN"/>
    <property type="match status" value="1"/>
</dbReference>
<evidence type="ECO:0000313" key="2">
    <source>
        <dbReference type="EMBL" id="SHI26588.1"/>
    </source>
</evidence>
<dbReference type="Pfam" id="PF13398">
    <property type="entry name" value="Peptidase_M50B"/>
    <property type="match status" value="1"/>
</dbReference>
<sequence length="227" mass="25405">MAFNNLISRAGSNLWIFLIFTGLALWIHYLSHSAFLIYLFKSVEVFFHEASHGLVTLLTGNRLSSLHLEWREGYVLSSVSMGSGYKSERFLIAFAGYPGASLFGYLLYASSLYAAKISKLVLILFCVFFFLYVDGPATAIVLLYIIGVFVSCWFLGKPGTYLLRFLGIYVMLNAIYSPSYLWSVHSSGDHITLSRLTGFPAFLFILIWIGIGLYAMRSACLLTARSS</sequence>
<accession>A0A1M5ZR00</accession>
<dbReference type="PANTHER" id="PTHR33979:SF2">
    <property type="entry name" value="PEPTIDASE M50B-LIKE-DOMAIN-CONTAINING PROTEIN"/>
    <property type="match status" value="1"/>
</dbReference>
<dbReference type="Proteomes" id="UP000184608">
    <property type="component" value="Unassembled WGS sequence"/>
</dbReference>
<protein>
    <recommendedName>
        <fullName evidence="4">Peptidase M50B-like protein</fullName>
    </recommendedName>
</protein>
<evidence type="ECO:0008006" key="4">
    <source>
        <dbReference type="Google" id="ProtNLM"/>
    </source>
</evidence>
<dbReference type="RefSeq" id="WP_073604698.1">
    <property type="nucleotide sequence ID" value="NZ_FQXZ01000035.1"/>
</dbReference>
<evidence type="ECO:0000256" key="1">
    <source>
        <dbReference type="SAM" id="Phobius"/>
    </source>
</evidence>
<dbReference type="AlphaFoldDB" id="A0A1M5ZR00"/>
<reference evidence="2 3" key="1">
    <citation type="submission" date="2016-11" db="EMBL/GenBank/DDBJ databases">
        <authorList>
            <person name="Jaros S."/>
            <person name="Januszkiewicz K."/>
            <person name="Wedrychowicz H."/>
        </authorList>
    </citation>
    <scope>NUCLEOTIDE SEQUENCE [LARGE SCALE GENOMIC DNA]</scope>
    <source>
        <strain evidence="2 3">CECT 7868</strain>
    </source>
</reference>
<feature type="transmembrane region" description="Helical" evidence="1">
    <location>
        <begin position="201"/>
        <end position="224"/>
    </location>
</feature>